<protein>
    <submittedName>
        <fullName evidence="1">12252_t:CDS:1</fullName>
    </submittedName>
</protein>
<keyword evidence="2" id="KW-1185">Reference proteome</keyword>
<evidence type="ECO:0000313" key="2">
    <source>
        <dbReference type="Proteomes" id="UP000789525"/>
    </source>
</evidence>
<reference evidence="1" key="1">
    <citation type="submission" date="2021-06" db="EMBL/GenBank/DDBJ databases">
        <authorList>
            <person name="Kallberg Y."/>
            <person name="Tangrot J."/>
            <person name="Rosling A."/>
        </authorList>
    </citation>
    <scope>NUCLEOTIDE SEQUENCE</scope>
    <source>
        <strain evidence="1">CL356</strain>
    </source>
</reference>
<name>A0ACA9MK92_9GLOM</name>
<comment type="caution">
    <text evidence="1">The sequence shown here is derived from an EMBL/GenBank/DDBJ whole genome shotgun (WGS) entry which is preliminary data.</text>
</comment>
<proteinExistence type="predicted"/>
<feature type="non-terminal residue" evidence="1">
    <location>
        <position position="150"/>
    </location>
</feature>
<gene>
    <name evidence="1" type="ORF">ACOLOM_LOCUS6512</name>
</gene>
<sequence>MLNDKISRDILWVVFDFYAETDGRQDPLEKLLGVCKYWSLAARQHRRLWTKFPMKFLSNKDIKFWCSCTSKRIELCGEDGPGELEFSAIVFSDPQGFDTTQPVWIRALSRPTPNLKSLKIHGAGATEPILPFAPSLEELTLSNCDCQVEH</sequence>
<accession>A0ACA9MK92</accession>
<organism evidence="1 2">
    <name type="scientific">Acaulospora colombiana</name>
    <dbReference type="NCBI Taxonomy" id="27376"/>
    <lineage>
        <taxon>Eukaryota</taxon>
        <taxon>Fungi</taxon>
        <taxon>Fungi incertae sedis</taxon>
        <taxon>Mucoromycota</taxon>
        <taxon>Glomeromycotina</taxon>
        <taxon>Glomeromycetes</taxon>
        <taxon>Diversisporales</taxon>
        <taxon>Acaulosporaceae</taxon>
        <taxon>Acaulospora</taxon>
    </lineage>
</organism>
<dbReference type="Proteomes" id="UP000789525">
    <property type="component" value="Unassembled WGS sequence"/>
</dbReference>
<evidence type="ECO:0000313" key="1">
    <source>
        <dbReference type="EMBL" id="CAG8596313.1"/>
    </source>
</evidence>
<dbReference type="EMBL" id="CAJVPT010013512">
    <property type="protein sequence ID" value="CAG8596313.1"/>
    <property type="molecule type" value="Genomic_DNA"/>
</dbReference>